<comment type="cofactor">
    <cofactor evidence="1">
        <name>FAD</name>
        <dbReference type="ChEBI" id="CHEBI:57692"/>
    </cofactor>
</comment>
<evidence type="ECO:0000313" key="8">
    <source>
        <dbReference type="Proteomes" id="UP000198850"/>
    </source>
</evidence>
<dbReference type="Gene3D" id="3.40.462.20">
    <property type="match status" value="1"/>
</dbReference>
<dbReference type="InterPro" id="IPR036318">
    <property type="entry name" value="FAD-bd_PCMH-like_sf"/>
</dbReference>
<accession>A0A1H4D708</accession>
<gene>
    <name evidence="7" type="ORF">SAMN05443550_104342</name>
</gene>
<dbReference type="InterPro" id="IPR006093">
    <property type="entry name" value="Oxy_OxRdtase_FAD_BS"/>
</dbReference>
<keyword evidence="3" id="KW-0285">Flavoprotein</keyword>
<dbReference type="STRING" id="425514.SAMN05443550_104342"/>
<keyword evidence="8" id="KW-1185">Reference proteome</keyword>
<dbReference type="Pfam" id="PF01565">
    <property type="entry name" value="FAD_binding_4"/>
    <property type="match status" value="1"/>
</dbReference>
<dbReference type="OrthoDB" id="545125at2"/>
<evidence type="ECO:0000259" key="6">
    <source>
        <dbReference type="PROSITE" id="PS51387"/>
    </source>
</evidence>
<comment type="similarity">
    <text evidence="2">Belongs to the oxygen-dependent FAD-linked oxidoreductase family.</text>
</comment>
<dbReference type="RefSeq" id="WP_090556460.1">
    <property type="nucleotide sequence ID" value="NZ_FNRA01000004.1"/>
</dbReference>
<dbReference type="InterPro" id="IPR016169">
    <property type="entry name" value="FAD-bd_PCMH_sub2"/>
</dbReference>
<keyword evidence="4" id="KW-0274">FAD</keyword>
<evidence type="ECO:0000256" key="2">
    <source>
        <dbReference type="ARBA" id="ARBA00005466"/>
    </source>
</evidence>
<feature type="domain" description="FAD-binding PCMH-type" evidence="6">
    <location>
        <begin position="39"/>
        <end position="210"/>
    </location>
</feature>
<dbReference type="GO" id="GO:0016491">
    <property type="term" value="F:oxidoreductase activity"/>
    <property type="evidence" value="ECO:0007669"/>
    <property type="project" value="UniProtKB-KW"/>
</dbReference>
<evidence type="ECO:0000256" key="3">
    <source>
        <dbReference type="ARBA" id="ARBA00022630"/>
    </source>
</evidence>
<keyword evidence="5" id="KW-0560">Oxidoreductase</keyword>
<dbReference type="InterPro" id="IPR016167">
    <property type="entry name" value="FAD-bd_PCMH_sub1"/>
</dbReference>
<dbReference type="InterPro" id="IPR050416">
    <property type="entry name" value="FAD-linked_Oxidoreductase"/>
</dbReference>
<dbReference type="InterPro" id="IPR016166">
    <property type="entry name" value="FAD-bd_PCMH"/>
</dbReference>
<dbReference type="InterPro" id="IPR012951">
    <property type="entry name" value="BBE"/>
</dbReference>
<dbReference type="Proteomes" id="UP000198850">
    <property type="component" value="Unassembled WGS sequence"/>
</dbReference>
<dbReference type="PANTHER" id="PTHR42973">
    <property type="entry name" value="BINDING OXIDOREDUCTASE, PUTATIVE (AFU_ORTHOLOGUE AFUA_1G17690)-RELATED"/>
    <property type="match status" value="1"/>
</dbReference>
<proteinExistence type="inferred from homology"/>
<sequence length="454" mass="48648">MNNTDWNQKTVQELEDFLKNKIVLQGSEEYAALKIGWAVTNNKPAIICFCSTTEDVQAAVTLAGKKKLPLSVRGGGHDWQGRSVAHQGFVIDLEHLNTIVIDPDAKVATIGGGVTALKLINAADPYGLIATVGNCGEIGMTGYSLVGGYGLTSPSTGLAADSIIGAEVVLANGQIVTASEAENPDLLWGLRGGGGSFGVVTSLRLSLYPAKPLLAGFIMFPLSETETILHGYNKLMKSAPDELSAIVAFKPAPDGTKVIMIAPTWYGDVEEGQRVIDSIRKLGNPVMEQVTETTIKDLLESLSNFIENGHFHYCTTRWMSDVAPEVMTAIADAASQPTSALSGIGLMHLHGAPARVPLSETAFGLREAHFAVSALAEWTTEDTANADIHKKWVDDLFEKIDSYALPGGYLAFMGNDDKEQLANAHGSNLPRLQSVRKKFDPNGVFSREQVPLAR</sequence>
<organism evidence="7 8">
    <name type="scientific">Pedobacter hartonius</name>
    <dbReference type="NCBI Taxonomy" id="425514"/>
    <lineage>
        <taxon>Bacteria</taxon>
        <taxon>Pseudomonadati</taxon>
        <taxon>Bacteroidota</taxon>
        <taxon>Sphingobacteriia</taxon>
        <taxon>Sphingobacteriales</taxon>
        <taxon>Sphingobacteriaceae</taxon>
        <taxon>Pedobacter</taxon>
    </lineage>
</organism>
<dbReference type="PROSITE" id="PS00862">
    <property type="entry name" value="OX2_COVAL_FAD"/>
    <property type="match status" value="1"/>
</dbReference>
<dbReference type="InterPro" id="IPR006094">
    <property type="entry name" value="Oxid_FAD_bind_N"/>
</dbReference>
<dbReference type="PROSITE" id="PS51387">
    <property type="entry name" value="FAD_PCMH"/>
    <property type="match status" value="1"/>
</dbReference>
<evidence type="ECO:0000256" key="5">
    <source>
        <dbReference type="ARBA" id="ARBA00023002"/>
    </source>
</evidence>
<reference evidence="7 8" key="1">
    <citation type="submission" date="2016-10" db="EMBL/GenBank/DDBJ databases">
        <authorList>
            <person name="de Groot N.N."/>
        </authorList>
    </citation>
    <scope>NUCLEOTIDE SEQUENCE [LARGE SCALE GENOMIC DNA]</scope>
    <source>
        <strain evidence="7 8">DSM 19033</strain>
    </source>
</reference>
<dbReference type="SUPFAM" id="SSF56176">
    <property type="entry name" value="FAD-binding/transporter-associated domain-like"/>
    <property type="match status" value="1"/>
</dbReference>
<dbReference type="Gene3D" id="3.30.465.10">
    <property type="match status" value="1"/>
</dbReference>
<dbReference type="PANTHER" id="PTHR42973:SF39">
    <property type="entry name" value="FAD-BINDING PCMH-TYPE DOMAIN-CONTAINING PROTEIN"/>
    <property type="match status" value="1"/>
</dbReference>
<protein>
    <submittedName>
        <fullName evidence="7">FAD/FMN-containing dehydrogenase</fullName>
    </submittedName>
</protein>
<evidence type="ECO:0000256" key="4">
    <source>
        <dbReference type="ARBA" id="ARBA00022827"/>
    </source>
</evidence>
<name>A0A1H4D708_9SPHI</name>
<dbReference type="EMBL" id="FNRA01000004">
    <property type="protein sequence ID" value="SEA68199.1"/>
    <property type="molecule type" value="Genomic_DNA"/>
</dbReference>
<dbReference type="Gene3D" id="3.30.43.10">
    <property type="entry name" value="Uridine Diphospho-n-acetylenolpyruvylglucosamine Reductase, domain 2"/>
    <property type="match status" value="1"/>
</dbReference>
<dbReference type="AlphaFoldDB" id="A0A1H4D708"/>
<dbReference type="Pfam" id="PF08031">
    <property type="entry name" value="BBE"/>
    <property type="match status" value="1"/>
</dbReference>
<dbReference type="GO" id="GO:0071949">
    <property type="term" value="F:FAD binding"/>
    <property type="evidence" value="ECO:0007669"/>
    <property type="project" value="InterPro"/>
</dbReference>
<evidence type="ECO:0000313" key="7">
    <source>
        <dbReference type="EMBL" id="SEA68199.1"/>
    </source>
</evidence>
<evidence type="ECO:0000256" key="1">
    <source>
        <dbReference type="ARBA" id="ARBA00001974"/>
    </source>
</evidence>